<dbReference type="SUPFAM" id="SSF53822">
    <property type="entry name" value="Periplasmic binding protein-like I"/>
    <property type="match status" value="1"/>
</dbReference>
<keyword evidence="7" id="KW-1185">Reference proteome</keyword>
<evidence type="ECO:0000313" key="7">
    <source>
        <dbReference type="Proteomes" id="UP000654670"/>
    </source>
</evidence>
<dbReference type="AlphaFoldDB" id="A0A917W295"/>
<dbReference type="Pfam" id="PF13377">
    <property type="entry name" value="Peripla_BP_3"/>
    <property type="match status" value="1"/>
</dbReference>
<dbReference type="GO" id="GO:0000976">
    <property type="term" value="F:transcription cis-regulatory region binding"/>
    <property type="evidence" value="ECO:0007669"/>
    <property type="project" value="TreeGrafter"/>
</dbReference>
<keyword evidence="3" id="KW-0238">DNA-binding</keyword>
<comment type="caution">
    <text evidence="6">The sequence shown here is derived from an EMBL/GenBank/DDBJ whole genome shotgun (WGS) entry which is preliminary data.</text>
</comment>
<dbReference type="GO" id="GO:0003700">
    <property type="term" value="F:DNA-binding transcription factor activity"/>
    <property type="evidence" value="ECO:0007669"/>
    <property type="project" value="TreeGrafter"/>
</dbReference>
<feature type="domain" description="HTH lacI-type" evidence="5">
    <location>
        <begin position="3"/>
        <end position="57"/>
    </location>
</feature>
<dbReference type="EMBL" id="BMOK01000011">
    <property type="protein sequence ID" value="GGL59631.1"/>
    <property type="molecule type" value="Genomic_DNA"/>
</dbReference>
<reference evidence="6" key="1">
    <citation type="journal article" date="2014" name="Int. J. Syst. Evol. Microbiol.">
        <title>Complete genome sequence of Corynebacterium casei LMG S-19264T (=DSM 44701T), isolated from a smear-ripened cheese.</title>
        <authorList>
            <consortium name="US DOE Joint Genome Institute (JGI-PGF)"/>
            <person name="Walter F."/>
            <person name="Albersmeier A."/>
            <person name="Kalinowski J."/>
            <person name="Ruckert C."/>
        </authorList>
    </citation>
    <scope>NUCLEOTIDE SEQUENCE</scope>
    <source>
        <strain evidence="6">JCM 15325</strain>
    </source>
</reference>
<evidence type="ECO:0000256" key="2">
    <source>
        <dbReference type="ARBA" id="ARBA00023015"/>
    </source>
</evidence>
<dbReference type="PRINTS" id="PR00036">
    <property type="entry name" value="HTHLACI"/>
</dbReference>
<dbReference type="PROSITE" id="PS50932">
    <property type="entry name" value="HTH_LACI_2"/>
    <property type="match status" value="1"/>
</dbReference>
<evidence type="ECO:0000259" key="5">
    <source>
        <dbReference type="PROSITE" id="PS50932"/>
    </source>
</evidence>
<evidence type="ECO:0000256" key="1">
    <source>
        <dbReference type="ARBA" id="ARBA00022491"/>
    </source>
</evidence>
<evidence type="ECO:0000256" key="3">
    <source>
        <dbReference type="ARBA" id="ARBA00023125"/>
    </source>
</evidence>
<dbReference type="PANTHER" id="PTHR30146:SF95">
    <property type="entry name" value="RIBOSE OPERON REPRESSOR"/>
    <property type="match status" value="1"/>
</dbReference>
<evidence type="ECO:0000256" key="4">
    <source>
        <dbReference type="ARBA" id="ARBA00023163"/>
    </source>
</evidence>
<proteinExistence type="predicted"/>
<dbReference type="PANTHER" id="PTHR30146">
    <property type="entry name" value="LACI-RELATED TRANSCRIPTIONAL REPRESSOR"/>
    <property type="match status" value="1"/>
</dbReference>
<dbReference type="CDD" id="cd06291">
    <property type="entry name" value="PBP1_Qymf-like"/>
    <property type="match status" value="1"/>
</dbReference>
<accession>A0A917W295</accession>
<dbReference type="CDD" id="cd01392">
    <property type="entry name" value="HTH_LacI"/>
    <property type="match status" value="1"/>
</dbReference>
<keyword evidence="1" id="KW-0678">Repressor</keyword>
<dbReference type="Gene3D" id="1.10.260.40">
    <property type="entry name" value="lambda repressor-like DNA-binding domains"/>
    <property type="match status" value="1"/>
</dbReference>
<dbReference type="PROSITE" id="PS00356">
    <property type="entry name" value="HTH_LACI_1"/>
    <property type="match status" value="1"/>
</dbReference>
<name>A0A917W295_9BACL</name>
<dbReference type="SMART" id="SM00354">
    <property type="entry name" value="HTH_LACI"/>
    <property type="match status" value="1"/>
</dbReference>
<dbReference type="InterPro" id="IPR046335">
    <property type="entry name" value="LacI/GalR-like_sensor"/>
</dbReference>
<dbReference type="RefSeq" id="WP_188803762.1">
    <property type="nucleotide sequence ID" value="NZ_BMOK01000011.1"/>
</dbReference>
<dbReference type="Gene3D" id="3.40.50.2300">
    <property type="match status" value="2"/>
</dbReference>
<evidence type="ECO:0000313" key="6">
    <source>
        <dbReference type="EMBL" id="GGL59631.1"/>
    </source>
</evidence>
<dbReference type="InterPro" id="IPR010982">
    <property type="entry name" value="Lambda_DNA-bd_dom_sf"/>
</dbReference>
<sequence length="331" mass="37775">MKPNIKDIARLAEVSPTTVSRVLNNRGYISKQTRDKVNQAMRELNYYPNELARSLYHQHTYFIGLIFPTTGNPFFGELIFHIENICASLGYKIFLCNSLDRADKEQSYLEMLQRNQVDGIIVGAHNRLPEYKKINLPIVAIDRYLSDDIPVVASDNLNGGKLATKWLLDHGCREIIHINGPRELETPANKRRDGYEQMMKKAGRTPVTYELPESLIYSTCVETVRQVFNNHPKVDGIFASDDLIAATIFSEARKRGIMIPDELKVVGYDGTETVRICLPYLTTIRQPIKEMAEKAVQVLLRKIKGQFEEENREIILPIRLVEGETGRSIHS</sequence>
<keyword evidence="2" id="KW-0805">Transcription regulation</keyword>
<dbReference type="InterPro" id="IPR028082">
    <property type="entry name" value="Peripla_BP_I"/>
</dbReference>
<dbReference type="SUPFAM" id="SSF47413">
    <property type="entry name" value="lambda repressor-like DNA-binding domains"/>
    <property type="match status" value="1"/>
</dbReference>
<dbReference type="Proteomes" id="UP000654670">
    <property type="component" value="Unassembled WGS sequence"/>
</dbReference>
<dbReference type="Pfam" id="PF00356">
    <property type="entry name" value="LacI"/>
    <property type="match status" value="1"/>
</dbReference>
<gene>
    <name evidence="6" type="ORF">GCM10007968_24480</name>
</gene>
<protein>
    <submittedName>
        <fullName evidence="6">LacI family transcriptional regulator</fullName>
    </submittedName>
</protein>
<reference evidence="6" key="2">
    <citation type="submission" date="2020-09" db="EMBL/GenBank/DDBJ databases">
        <authorList>
            <person name="Sun Q."/>
            <person name="Ohkuma M."/>
        </authorList>
    </citation>
    <scope>NUCLEOTIDE SEQUENCE</scope>
    <source>
        <strain evidence="6">JCM 15325</strain>
    </source>
</reference>
<keyword evidence="4" id="KW-0804">Transcription</keyword>
<organism evidence="6 7">
    <name type="scientific">Sporolactobacillus putidus</name>
    <dbReference type="NCBI Taxonomy" id="492735"/>
    <lineage>
        <taxon>Bacteria</taxon>
        <taxon>Bacillati</taxon>
        <taxon>Bacillota</taxon>
        <taxon>Bacilli</taxon>
        <taxon>Bacillales</taxon>
        <taxon>Sporolactobacillaceae</taxon>
        <taxon>Sporolactobacillus</taxon>
    </lineage>
</organism>
<dbReference type="InterPro" id="IPR000843">
    <property type="entry name" value="HTH_LacI"/>
</dbReference>